<feature type="non-terminal residue" evidence="2">
    <location>
        <position position="135"/>
    </location>
</feature>
<feature type="compositionally biased region" description="Polar residues" evidence="1">
    <location>
        <begin position="122"/>
        <end position="135"/>
    </location>
</feature>
<feature type="region of interest" description="Disordered" evidence="1">
    <location>
        <begin position="106"/>
        <end position="135"/>
    </location>
</feature>
<feature type="compositionally biased region" description="Low complexity" evidence="1">
    <location>
        <begin position="110"/>
        <end position="121"/>
    </location>
</feature>
<evidence type="ECO:0000313" key="3">
    <source>
        <dbReference type="Proteomes" id="UP000837857"/>
    </source>
</evidence>
<keyword evidence="3" id="KW-1185">Reference proteome</keyword>
<name>A0ABN8HQZ6_9NEOP</name>
<feature type="compositionally biased region" description="Basic and acidic residues" evidence="1">
    <location>
        <begin position="43"/>
        <end position="79"/>
    </location>
</feature>
<organism evidence="2 3">
    <name type="scientific">Iphiclides podalirius</name>
    <name type="common">scarce swallowtail</name>
    <dbReference type="NCBI Taxonomy" id="110791"/>
    <lineage>
        <taxon>Eukaryota</taxon>
        <taxon>Metazoa</taxon>
        <taxon>Ecdysozoa</taxon>
        <taxon>Arthropoda</taxon>
        <taxon>Hexapoda</taxon>
        <taxon>Insecta</taxon>
        <taxon>Pterygota</taxon>
        <taxon>Neoptera</taxon>
        <taxon>Endopterygota</taxon>
        <taxon>Lepidoptera</taxon>
        <taxon>Glossata</taxon>
        <taxon>Ditrysia</taxon>
        <taxon>Papilionoidea</taxon>
        <taxon>Papilionidae</taxon>
        <taxon>Papilioninae</taxon>
        <taxon>Iphiclides</taxon>
    </lineage>
</organism>
<feature type="region of interest" description="Disordered" evidence="1">
    <location>
        <begin position="39"/>
        <end position="83"/>
    </location>
</feature>
<evidence type="ECO:0000313" key="2">
    <source>
        <dbReference type="EMBL" id="CAH2039966.1"/>
    </source>
</evidence>
<gene>
    <name evidence="2" type="ORF">IPOD504_LOCUS2156</name>
</gene>
<dbReference type="Proteomes" id="UP000837857">
    <property type="component" value="Chromosome 11"/>
</dbReference>
<sequence>MPNGTSSSNTEVKGNKLRARDALIVMSASDIKFNVKWNNSNTEGKRADFKSTRAKDTGPMREQKRHEHGTVRGGNERLLNRNWSTPAATPSHVFAAASITGDHYCRATNRSTRPPSRVTRSGIYSDSPNSNLTAE</sequence>
<proteinExistence type="predicted"/>
<dbReference type="EMBL" id="OW152823">
    <property type="protein sequence ID" value="CAH2039966.1"/>
    <property type="molecule type" value="Genomic_DNA"/>
</dbReference>
<accession>A0ABN8HQZ6</accession>
<evidence type="ECO:0000256" key="1">
    <source>
        <dbReference type="SAM" id="MobiDB-lite"/>
    </source>
</evidence>
<protein>
    <submittedName>
        <fullName evidence="2">Uncharacterized protein</fullName>
    </submittedName>
</protein>
<reference evidence="2" key="1">
    <citation type="submission" date="2022-03" db="EMBL/GenBank/DDBJ databases">
        <authorList>
            <person name="Martin H S."/>
        </authorList>
    </citation>
    <scope>NUCLEOTIDE SEQUENCE</scope>
</reference>